<keyword evidence="9" id="KW-0460">Magnesium</keyword>
<evidence type="ECO:0000256" key="6">
    <source>
        <dbReference type="ARBA" id="ARBA00022723"/>
    </source>
</evidence>
<evidence type="ECO:0000256" key="4">
    <source>
        <dbReference type="ARBA" id="ARBA00022679"/>
    </source>
</evidence>
<protein>
    <submittedName>
        <fullName evidence="16">Cyclic GMP-AMP synthase-like receptor 1</fullName>
    </submittedName>
</protein>
<dbReference type="Gene3D" id="1.10.1410.40">
    <property type="match status" value="1"/>
</dbReference>
<feature type="region of interest" description="Disordered" evidence="12">
    <location>
        <begin position="369"/>
        <end position="611"/>
    </location>
</feature>
<feature type="compositionally biased region" description="Basic and acidic residues" evidence="12">
    <location>
        <begin position="376"/>
        <end position="385"/>
    </location>
</feature>
<evidence type="ECO:0000256" key="11">
    <source>
        <dbReference type="ARBA" id="ARBA00023211"/>
    </source>
</evidence>
<feature type="domain" description="Mab-21-like HhH/H2TH-like" evidence="14">
    <location>
        <begin position="250"/>
        <end position="347"/>
    </location>
</feature>
<evidence type="ECO:0000256" key="1">
    <source>
        <dbReference type="ARBA" id="ARBA00001936"/>
    </source>
</evidence>
<comment type="similarity">
    <text evidence="3">Belongs to the mab-21 family.</text>
</comment>
<feature type="compositionally biased region" description="Low complexity" evidence="12">
    <location>
        <begin position="430"/>
        <end position="445"/>
    </location>
</feature>
<evidence type="ECO:0000256" key="7">
    <source>
        <dbReference type="ARBA" id="ARBA00022741"/>
    </source>
</evidence>
<dbReference type="RefSeq" id="XP_017033489.1">
    <property type="nucleotide sequence ID" value="XM_017178000.3"/>
</dbReference>
<keyword evidence="5" id="KW-0548">Nucleotidyltransferase</keyword>
<reference evidence="16" key="2">
    <citation type="submission" date="2025-08" db="UniProtKB">
        <authorList>
            <consortium name="RefSeq"/>
        </authorList>
    </citation>
    <scope>IDENTIFICATION</scope>
    <source>
        <strain evidence="16">14028-0561.14</strain>
        <tissue evidence="16">Whole fly</tissue>
    </source>
</reference>
<evidence type="ECO:0000256" key="10">
    <source>
        <dbReference type="ARBA" id="ARBA00023134"/>
    </source>
</evidence>
<comment type="cofactor">
    <cofactor evidence="2">
        <name>Mg(2+)</name>
        <dbReference type="ChEBI" id="CHEBI:18420"/>
    </cofactor>
</comment>
<feature type="compositionally biased region" description="Polar residues" evidence="12">
    <location>
        <begin position="581"/>
        <end position="599"/>
    </location>
</feature>
<gene>
    <name evidence="16" type="primary">cGlr1</name>
</gene>
<feature type="domain" description="Mab-21-like nucleotidyltransferase" evidence="13">
    <location>
        <begin position="60"/>
        <end position="245"/>
    </location>
</feature>
<dbReference type="Pfam" id="PF03281">
    <property type="entry name" value="Mab-21"/>
    <property type="match status" value="1"/>
</dbReference>
<dbReference type="PANTHER" id="PTHR10656">
    <property type="entry name" value="CELL FATE DETERMINING PROTEIN MAB21-RELATED"/>
    <property type="match status" value="1"/>
</dbReference>
<dbReference type="InterPro" id="IPR024810">
    <property type="entry name" value="MAB21L/cGLR"/>
</dbReference>
<evidence type="ECO:0000313" key="16">
    <source>
        <dbReference type="RefSeq" id="XP_017033489.1"/>
    </source>
</evidence>
<proteinExistence type="inferred from homology"/>
<feature type="compositionally biased region" description="Polar residues" evidence="12">
    <location>
        <begin position="561"/>
        <end position="571"/>
    </location>
</feature>
<dbReference type="PANTHER" id="PTHR10656:SF42">
    <property type="entry name" value="CYCLIC GMP-AMP SYNTHASE-LIKE PROTEIN-RELATED"/>
    <property type="match status" value="1"/>
</dbReference>
<keyword evidence="10" id="KW-0342">GTP-binding</keyword>
<dbReference type="OrthoDB" id="7249367at2759"/>
<feature type="compositionally biased region" description="Polar residues" evidence="12">
    <location>
        <begin position="490"/>
        <end position="506"/>
    </location>
</feature>
<comment type="cofactor">
    <cofactor evidence="1">
        <name>Mn(2+)</name>
        <dbReference type="ChEBI" id="CHEBI:29035"/>
    </cofactor>
</comment>
<keyword evidence="8" id="KW-0067">ATP-binding</keyword>
<dbReference type="SMART" id="SM01265">
    <property type="entry name" value="Mab-21"/>
    <property type="match status" value="1"/>
</dbReference>
<keyword evidence="4" id="KW-0808">Transferase</keyword>
<dbReference type="InterPro" id="IPR046903">
    <property type="entry name" value="Mab-21-like_nuc_Trfase"/>
</dbReference>
<sequence>MAKNLENSLIEAFSKYVSIDEHRPEYTAHYDALRKEIYSQWRGHETVGKLVNGYTLGGGYGDKVKVGMPDEFDLVIHLQFPENDKIIVTADRSKPGNVILDMSKVMQILANQEHNKAVFQLLQKIVNHKQQLLEDKLQSLLQGLMTQALIKMGNQIEVNGVVSLLKYKRCGPAHTIEVKGRYVYSVDFVPAIKLAPAQSVLAPEQRQHFGQTPSWDAVPKPIKPPRPDNPSFRASYYEAEKKLIYGKNNLKNAIRMLKQHRNTKSNMSNLKSYFIKTLFLWEVVRQDASYWNRSVSELLIEMLTKLADVLSLSSAKGKGKLLFFWDPKLDMIADLDTNQRKDLFNCVIGAQSDFRRADGNLTDDIKNRVKNSFSNGDKEKEKLENKPSNGQVINSVKEKSPPVVKPNPTPNEPKKKAAAQTENKPKVKAEPVQVKPNPKPNVEVQTGAKTKVKAEPIQVKPNPKPNVEVQTGAKTKVKAEPVQVKPNPKPNEQQKSVKPNPNQNQPKAAKGETPPPVQPNQPKKAEPETKTNPNGNATKAKANIPNPQPQPQPQPKAKANTQTNSQPQPKTKANVPPNSQPQPKANPNQNSATKPQTEASPKKEESSCRIN</sequence>
<dbReference type="InterPro" id="IPR046906">
    <property type="entry name" value="Mab-21_HhH/H2TH-like"/>
</dbReference>
<evidence type="ECO:0000256" key="9">
    <source>
        <dbReference type="ARBA" id="ARBA00022842"/>
    </source>
</evidence>
<evidence type="ECO:0000256" key="2">
    <source>
        <dbReference type="ARBA" id="ARBA00001946"/>
    </source>
</evidence>
<evidence type="ECO:0000259" key="14">
    <source>
        <dbReference type="Pfam" id="PF20266"/>
    </source>
</evidence>
<evidence type="ECO:0000256" key="3">
    <source>
        <dbReference type="ARBA" id="ARBA00008307"/>
    </source>
</evidence>
<name>A0A6P4JF11_DROKI</name>
<keyword evidence="7" id="KW-0547">Nucleotide-binding</keyword>
<feature type="compositionally biased region" description="Basic and acidic residues" evidence="12">
    <location>
        <begin position="600"/>
        <end position="611"/>
    </location>
</feature>
<reference evidence="15" key="1">
    <citation type="submission" date="2025-05" db="UniProtKB">
        <authorList>
            <consortium name="RefSeq"/>
        </authorList>
    </citation>
    <scope>NUCLEOTIDE SEQUENCE [LARGE SCALE GENOMIC DNA]</scope>
    <source>
        <strain evidence="15">14028-0561.14</strain>
    </source>
</reference>
<dbReference type="Proteomes" id="UP001652661">
    <property type="component" value="Chromosome 2R"/>
</dbReference>
<keyword evidence="11" id="KW-0464">Manganese</keyword>
<organism evidence="15 16">
    <name type="scientific">Drosophila kikkawai</name>
    <name type="common">Fruit fly</name>
    <dbReference type="NCBI Taxonomy" id="30033"/>
    <lineage>
        <taxon>Eukaryota</taxon>
        <taxon>Metazoa</taxon>
        <taxon>Ecdysozoa</taxon>
        <taxon>Arthropoda</taxon>
        <taxon>Hexapoda</taxon>
        <taxon>Insecta</taxon>
        <taxon>Pterygota</taxon>
        <taxon>Neoptera</taxon>
        <taxon>Endopterygota</taxon>
        <taxon>Diptera</taxon>
        <taxon>Brachycera</taxon>
        <taxon>Muscomorpha</taxon>
        <taxon>Ephydroidea</taxon>
        <taxon>Drosophilidae</taxon>
        <taxon>Drosophila</taxon>
        <taxon>Sophophora</taxon>
    </lineage>
</organism>
<dbReference type="GO" id="GO:0005525">
    <property type="term" value="F:GTP binding"/>
    <property type="evidence" value="ECO:0007669"/>
    <property type="project" value="UniProtKB-KW"/>
</dbReference>
<dbReference type="Pfam" id="PF20266">
    <property type="entry name" value="Mab-21_C"/>
    <property type="match status" value="1"/>
</dbReference>
<evidence type="ECO:0000259" key="13">
    <source>
        <dbReference type="Pfam" id="PF03281"/>
    </source>
</evidence>
<evidence type="ECO:0000313" key="15">
    <source>
        <dbReference type="Proteomes" id="UP001652661"/>
    </source>
</evidence>
<evidence type="ECO:0000256" key="5">
    <source>
        <dbReference type="ARBA" id="ARBA00022695"/>
    </source>
</evidence>
<dbReference type="AlphaFoldDB" id="A0A6P4JF11"/>
<dbReference type="GO" id="GO:0016779">
    <property type="term" value="F:nucleotidyltransferase activity"/>
    <property type="evidence" value="ECO:0007669"/>
    <property type="project" value="UniProtKB-KW"/>
</dbReference>
<dbReference type="Gene3D" id="3.30.460.90">
    <property type="match status" value="1"/>
</dbReference>
<keyword evidence="15" id="KW-1185">Reference proteome</keyword>
<evidence type="ECO:0000256" key="8">
    <source>
        <dbReference type="ARBA" id="ARBA00022840"/>
    </source>
</evidence>
<evidence type="ECO:0000256" key="12">
    <source>
        <dbReference type="SAM" id="MobiDB-lite"/>
    </source>
</evidence>
<dbReference type="GO" id="GO:0005524">
    <property type="term" value="F:ATP binding"/>
    <property type="evidence" value="ECO:0007669"/>
    <property type="project" value="UniProtKB-KW"/>
</dbReference>
<dbReference type="GO" id="GO:0046872">
    <property type="term" value="F:metal ion binding"/>
    <property type="evidence" value="ECO:0007669"/>
    <property type="project" value="UniProtKB-KW"/>
</dbReference>
<keyword evidence="6" id="KW-0479">Metal-binding</keyword>
<accession>A0A6P4JF11</accession>